<evidence type="ECO:0000256" key="1">
    <source>
        <dbReference type="SAM" id="Phobius"/>
    </source>
</evidence>
<keyword evidence="1" id="KW-0472">Membrane</keyword>
<evidence type="ECO:0000313" key="2">
    <source>
        <dbReference type="EMBL" id="MBA4641931.1"/>
    </source>
</evidence>
<reference evidence="2" key="2">
    <citation type="submission" date="2020-07" db="EMBL/GenBank/DDBJ databases">
        <authorList>
            <person name="Vera ALvarez R."/>
            <person name="Arias-Moreno D.M."/>
            <person name="Jimenez-Jacinto V."/>
            <person name="Jimenez-Bremont J.F."/>
            <person name="Swaminathan K."/>
            <person name="Moose S.P."/>
            <person name="Guerrero-Gonzalez M.L."/>
            <person name="Marino-Ramirez L."/>
            <person name="Landsman D."/>
            <person name="Rodriguez-Kessler M."/>
            <person name="Delgado-Sanchez P."/>
        </authorList>
    </citation>
    <scope>NUCLEOTIDE SEQUENCE</scope>
    <source>
        <tissue evidence="2">Cladode</tissue>
    </source>
</reference>
<dbReference type="EMBL" id="GISG01126345">
    <property type="protein sequence ID" value="MBA4641925.1"/>
    <property type="molecule type" value="Transcribed_RNA"/>
</dbReference>
<accession>A0A7C8ZGS7</accession>
<name>A0A7C8ZGS7_OPUST</name>
<keyword evidence="1" id="KW-1133">Transmembrane helix</keyword>
<keyword evidence="1" id="KW-0812">Transmembrane</keyword>
<proteinExistence type="predicted"/>
<feature type="transmembrane region" description="Helical" evidence="1">
    <location>
        <begin position="18"/>
        <end position="37"/>
    </location>
</feature>
<protein>
    <submittedName>
        <fullName evidence="2">Uncharacterized protein</fullName>
    </submittedName>
</protein>
<organism evidence="2">
    <name type="scientific">Opuntia streptacantha</name>
    <name type="common">Prickly pear cactus</name>
    <name type="synonym">Opuntia cardona</name>
    <dbReference type="NCBI Taxonomy" id="393608"/>
    <lineage>
        <taxon>Eukaryota</taxon>
        <taxon>Viridiplantae</taxon>
        <taxon>Streptophyta</taxon>
        <taxon>Embryophyta</taxon>
        <taxon>Tracheophyta</taxon>
        <taxon>Spermatophyta</taxon>
        <taxon>Magnoliopsida</taxon>
        <taxon>eudicotyledons</taxon>
        <taxon>Gunneridae</taxon>
        <taxon>Pentapetalae</taxon>
        <taxon>Caryophyllales</taxon>
        <taxon>Cactineae</taxon>
        <taxon>Cactaceae</taxon>
        <taxon>Opuntioideae</taxon>
        <taxon>Opuntia</taxon>
    </lineage>
</organism>
<dbReference type="EMBL" id="GISG01126350">
    <property type="protein sequence ID" value="MBA4641928.1"/>
    <property type="molecule type" value="Transcribed_RNA"/>
</dbReference>
<sequence length="99" mass="11815">MKLSKSELEAQLLFPTWLYPRCLWSKLIFFLNIYLWLNYEKVADKLVVMLDSVLCYVHPKYDFIMIFLSFSHYHLITMALDPSLFPPNEFPVVARVSQH</sequence>
<dbReference type="EMBL" id="GISG01126347">
    <property type="protein sequence ID" value="MBA4641926.1"/>
    <property type="molecule type" value="Transcribed_RNA"/>
</dbReference>
<dbReference type="EMBL" id="GISG01126359">
    <property type="protein sequence ID" value="MBA4641932.1"/>
    <property type="molecule type" value="Transcribed_RNA"/>
</dbReference>
<reference evidence="2" key="1">
    <citation type="journal article" date="2013" name="J. Plant Res.">
        <title>Effect of fungi and light on seed germination of three Opuntia species from semiarid lands of central Mexico.</title>
        <authorList>
            <person name="Delgado-Sanchez P."/>
            <person name="Jimenez-Bremont J.F."/>
            <person name="Guerrero-Gonzalez Mde L."/>
            <person name="Flores J."/>
        </authorList>
    </citation>
    <scope>NUCLEOTIDE SEQUENCE</scope>
    <source>
        <tissue evidence="2">Cladode</tissue>
    </source>
</reference>
<dbReference type="AlphaFoldDB" id="A0A7C8ZGS7"/>
<dbReference type="EMBL" id="GISG01126361">
    <property type="protein sequence ID" value="MBA4641934.1"/>
    <property type="molecule type" value="Transcribed_RNA"/>
</dbReference>
<dbReference type="EMBL" id="GISG01126351">
    <property type="protein sequence ID" value="MBA4641929.1"/>
    <property type="molecule type" value="Transcribed_RNA"/>
</dbReference>
<dbReference type="EMBL" id="GISG01126356">
    <property type="protein sequence ID" value="MBA4641930.1"/>
    <property type="molecule type" value="Transcribed_RNA"/>
</dbReference>
<dbReference type="EMBL" id="GISG01126360">
    <property type="protein sequence ID" value="MBA4641933.1"/>
    <property type="molecule type" value="Transcribed_RNA"/>
</dbReference>
<dbReference type="EMBL" id="GISG01126358">
    <property type="protein sequence ID" value="MBA4641931.1"/>
    <property type="molecule type" value="Transcribed_RNA"/>
</dbReference>